<accession>A0A7R8XAW0</accession>
<dbReference type="EMBL" id="CAJPEV010000507">
    <property type="protein sequence ID" value="CAG0885956.1"/>
    <property type="molecule type" value="Genomic_DNA"/>
</dbReference>
<evidence type="ECO:0000256" key="5">
    <source>
        <dbReference type="ARBA" id="ARBA00022832"/>
    </source>
</evidence>
<dbReference type="GO" id="GO:0005789">
    <property type="term" value="C:endoplasmic reticulum membrane"/>
    <property type="evidence" value="ECO:0007669"/>
    <property type="project" value="TreeGrafter"/>
</dbReference>
<feature type="transmembrane region" description="Helical" evidence="10">
    <location>
        <begin position="99"/>
        <end position="123"/>
    </location>
</feature>
<dbReference type="GO" id="GO:0034626">
    <property type="term" value="P:fatty acid elongation, polyunsaturated fatty acid"/>
    <property type="evidence" value="ECO:0007669"/>
    <property type="project" value="TreeGrafter"/>
</dbReference>
<keyword evidence="8 10" id="KW-0472">Membrane</keyword>
<dbReference type="InterPro" id="IPR002076">
    <property type="entry name" value="ELO_fam"/>
</dbReference>
<dbReference type="AlphaFoldDB" id="A0A7R8XAW0"/>
<keyword evidence="9 10" id="KW-0275">Fatty acid biosynthesis</keyword>
<comment type="catalytic activity">
    <reaction evidence="10">
        <text>a very-long-chain acyl-CoA + malonyl-CoA + H(+) = a very-long-chain 3-oxoacyl-CoA + CO2 + CoA</text>
        <dbReference type="Rhea" id="RHEA:32727"/>
        <dbReference type="ChEBI" id="CHEBI:15378"/>
        <dbReference type="ChEBI" id="CHEBI:16526"/>
        <dbReference type="ChEBI" id="CHEBI:57287"/>
        <dbReference type="ChEBI" id="CHEBI:57384"/>
        <dbReference type="ChEBI" id="CHEBI:90725"/>
        <dbReference type="ChEBI" id="CHEBI:90736"/>
        <dbReference type="EC" id="2.3.1.199"/>
    </reaction>
</comment>
<dbReference type="PANTHER" id="PTHR11157">
    <property type="entry name" value="FATTY ACID ACYL TRANSFERASE-RELATED"/>
    <property type="match status" value="1"/>
</dbReference>
<keyword evidence="2 10" id="KW-0444">Lipid biosynthesis</keyword>
<evidence type="ECO:0000256" key="6">
    <source>
        <dbReference type="ARBA" id="ARBA00022989"/>
    </source>
</evidence>
<dbReference type="PROSITE" id="PS01188">
    <property type="entry name" value="ELO"/>
    <property type="match status" value="1"/>
</dbReference>
<comment type="subcellular location">
    <subcellularLocation>
        <location evidence="1">Membrane</location>
        <topology evidence="1">Multi-pass membrane protein</topology>
    </subcellularLocation>
</comment>
<evidence type="ECO:0000256" key="1">
    <source>
        <dbReference type="ARBA" id="ARBA00004141"/>
    </source>
</evidence>
<proteinExistence type="inferred from homology"/>
<dbReference type="Proteomes" id="UP000677054">
    <property type="component" value="Unassembled WGS sequence"/>
</dbReference>
<evidence type="ECO:0000256" key="10">
    <source>
        <dbReference type="RuleBase" id="RU361115"/>
    </source>
</evidence>
<protein>
    <recommendedName>
        <fullName evidence="10">Elongation of very long chain fatty acids protein</fullName>
        <ecNumber evidence="10">2.3.1.199</ecNumber>
    </recommendedName>
    <alternativeName>
        <fullName evidence="10">Very-long-chain 3-oxoacyl-CoA synthase</fullName>
    </alternativeName>
</protein>
<evidence type="ECO:0000256" key="3">
    <source>
        <dbReference type="ARBA" id="ARBA00022679"/>
    </source>
</evidence>
<feature type="transmembrane region" description="Helical" evidence="10">
    <location>
        <begin position="66"/>
        <end position="87"/>
    </location>
</feature>
<sequence>MYLGRRQEEDPIGCYWVWLFTLSKILEFGDTYFILLRKQKLIFLHWYHHATVLLFTWFNTSRSETPGVWFCAMNAAVHTIMYTYYALRALKLPVPRGIMMSITITQILQMVLGLTLCFLVVVRQWLGHPCTFSRAVFRAALLMYLSYFLLFLQFFLRTYKPKPKPVEAEKKPPEKVNGLWKHKTT</sequence>
<keyword evidence="4 10" id="KW-0812">Transmembrane</keyword>
<keyword evidence="13" id="KW-1185">Reference proteome</keyword>
<feature type="transmembrane region" description="Helical" evidence="10">
    <location>
        <begin position="15"/>
        <end position="35"/>
    </location>
</feature>
<evidence type="ECO:0000256" key="8">
    <source>
        <dbReference type="ARBA" id="ARBA00023136"/>
    </source>
</evidence>
<name>A0A7R8XAW0_9CRUS</name>
<evidence type="ECO:0000313" key="12">
    <source>
        <dbReference type="EMBL" id="CAD7243827.1"/>
    </source>
</evidence>
<evidence type="ECO:0000256" key="11">
    <source>
        <dbReference type="SAM" id="MobiDB-lite"/>
    </source>
</evidence>
<keyword evidence="5 10" id="KW-0276">Fatty acid metabolism</keyword>
<dbReference type="EC" id="2.3.1.199" evidence="10"/>
<feature type="transmembrane region" description="Helical" evidence="10">
    <location>
        <begin position="135"/>
        <end position="156"/>
    </location>
</feature>
<dbReference type="OrthoDB" id="10259681at2759"/>
<evidence type="ECO:0000256" key="2">
    <source>
        <dbReference type="ARBA" id="ARBA00022516"/>
    </source>
</evidence>
<dbReference type="GO" id="GO:0030148">
    <property type="term" value="P:sphingolipid biosynthetic process"/>
    <property type="evidence" value="ECO:0007669"/>
    <property type="project" value="TreeGrafter"/>
</dbReference>
<evidence type="ECO:0000256" key="9">
    <source>
        <dbReference type="ARBA" id="ARBA00023160"/>
    </source>
</evidence>
<dbReference type="GO" id="GO:0019367">
    <property type="term" value="P:fatty acid elongation, saturated fatty acid"/>
    <property type="evidence" value="ECO:0007669"/>
    <property type="project" value="TreeGrafter"/>
</dbReference>
<evidence type="ECO:0000256" key="4">
    <source>
        <dbReference type="ARBA" id="ARBA00022692"/>
    </source>
</evidence>
<feature type="compositionally biased region" description="Basic and acidic residues" evidence="11">
    <location>
        <begin position="165"/>
        <end position="174"/>
    </location>
</feature>
<feature type="transmembrane region" description="Helical" evidence="10">
    <location>
        <begin position="42"/>
        <end position="60"/>
    </location>
</feature>
<gene>
    <name evidence="12" type="ORF">DSTB1V02_LOCUS3738</name>
</gene>
<organism evidence="12">
    <name type="scientific">Darwinula stevensoni</name>
    <dbReference type="NCBI Taxonomy" id="69355"/>
    <lineage>
        <taxon>Eukaryota</taxon>
        <taxon>Metazoa</taxon>
        <taxon>Ecdysozoa</taxon>
        <taxon>Arthropoda</taxon>
        <taxon>Crustacea</taxon>
        <taxon>Oligostraca</taxon>
        <taxon>Ostracoda</taxon>
        <taxon>Podocopa</taxon>
        <taxon>Podocopida</taxon>
        <taxon>Darwinulocopina</taxon>
        <taxon>Darwinuloidea</taxon>
        <taxon>Darwinulidae</taxon>
        <taxon>Darwinula</taxon>
    </lineage>
</organism>
<evidence type="ECO:0000256" key="7">
    <source>
        <dbReference type="ARBA" id="ARBA00023098"/>
    </source>
</evidence>
<keyword evidence="6 10" id="KW-1133">Transmembrane helix</keyword>
<dbReference type="GO" id="GO:0009922">
    <property type="term" value="F:fatty acid elongase activity"/>
    <property type="evidence" value="ECO:0007669"/>
    <property type="project" value="UniProtKB-EC"/>
</dbReference>
<keyword evidence="3 10" id="KW-0808">Transferase</keyword>
<dbReference type="InterPro" id="IPR030457">
    <property type="entry name" value="ELO_CS"/>
</dbReference>
<dbReference type="GO" id="GO:0034625">
    <property type="term" value="P:fatty acid elongation, monounsaturated fatty acid"/>
    <property type="evidence" value="ECO:0007669"/>
    <property type="project" value="TreeGrafter"/>
</dbReference>
<dbReference type="PANTHER" id="PTHR11157:SF17">
    <property type="entry name" value="ELONGATION OF VERY LONG CHAIN FATTY ACIDS PROTEIN 6"/>
    <property type="match status" value="1"/>
</dbReference>
<dbReference type="Pfam" id="PF01151">
    <property type="entry name" value="ELO"/>
    <property type="match status" value="1"/>
</dbReference>
<reference evidence="12" key="1">
    <citation type="submission" date="2020-11" db="EMBL/GenBank/DDBJ databases">
        <authorList>
            <person name="Tran Van P."/>
        </authorList>
    </citation>
    <scope>NUCLEOTIDE SEQUENCE</scope>
</reference>
<keyword evidence="7 10" id="KW-0443">Lipid metabolism</keyword>
<dbReference type="EMBL" id="LR900024">
    <property type="protein sequence ID" value="CAD7243827.1"/>
    <property type="molecule type" value="Genomic_DNA"/>
</dbReference>
<dbReference type="GO" id="GO:0042761">
    <property type="term" value="P:very long-chain fatty acid biosynthetic process"/>
    <property type="evidence" value="ECO:0007669"/>
    <property type="project" value="TreeGrafter"/>
</dbReference>
<evidence type="ECO:0000313" key="13">
    <source>
        <dbReference type="Proteomes" id="UP000677054"/>
    </source>
</evidence>
<feature type="region of interest" description="Disordered" evidence="11">
    <location>
        <begin position="165"/>
        <end position="185"/>
    </location>
</feature>
<comment type="similarity">
    <text evidence="10">Belongs to the ELO family.</text>
</comment>